<dbReference type="PANTHER" id="PTHR23131:SF4">
    <property type="entry name" value="METALLO-BETA-LACTAMASE SUPERFAMILY POTEIN"/>
    <property type="match status" value="1"/>
</dbReference>
<evidence type="ECO:0000313" key="2">
    <source>
        <dbReference type="EMBL" id="MBT1542897.1"/>
    </source>
</evidence>
<dbReference type="Gene3D" id="3.60.15.10">
    <property type="entry name" value="Ribonuclease Z/Hydroxyacylglutathione hydrolase-like"/>
    <property type="match status" value="1"/>
</dbReference>
<dbReference type="SMART" id="SM00849">
    <property type="entry name" value="Lactamase_B"/>
    <property type="match status" value="1"/>
</dbReference>
<dbReference type="RefSeq" id="WP_214563471.1">
    <property type="nucleotide sequence ID" value="NZ_JAHEWX010000020.1"/>
</dbReference>
<dbReference type="AlphaFoldDB" id="A0A9Q2W3X5"/>
<dbReference type="CDD" id="cd06262">
    <property type="entry name" value="metallo-hydrolase-like_MBL-fold"/>
    <property type="match status" value="1"/>
</dbReference>
<gene>
    <name evidence="2" type="ORF">KK103_14095</name>
</gene>
<dbReference type="Proteomes" id="UP000709437">
    <property type="component" value="Unassembled WGS sequence"/>
</dbReference>
<dbReference type="SUPFAM" id="SSF56281">
    <property type="entry name" value="Metallo-hydrolase/oxidoreductase"/>
    <property type="match status" value="1"/>
</dbReference>
<accession>A0A9Q2W3X5</accession>
<dbReference type="EMBL" id="JAHEWX010000020">
    <property type="protein sequence ID" value="MBT1542897.1"/>
    <property type="molecule type" value="Genomic_DNA"/>
</dbReference>
<dbReference type="PANTHER" id="PTHR23131">
    <property type="entry name" value="ENDORIBONUCLEASE LACTB2"/>
    <property type="match status" value="1"/>
</dbReference>
<dbReference type="Pfam" id="PF00753">
    <property type="entry name" value="Lactamase_B"/>
    <property type="match status" value="1"/>
</dbReference>
<protein>
    <submittedName>
        <fullName evidence="2">MBL fold metallo-hydrolase</fullName>
    </submittedName>
</protein>
<feature type="domain" description="Metallo-beta-lactamase" evidence="1">
    <location>
        <begin position="52"/>
        <end position="266"/>
    </location>
</feature>
<organism evidence="2 3">
    <name type="scientific">Curtobacterium flaccumfaciens pv. flaccumfaciens</name>
    <dbReference type="NCBI Taxonomy" id="138532"/>
    <lineage>
        <taxon>Bacteria</taxon>
        <taxon>Bacillati</taxon>
        <taxon>Actinomycetota</taxon>
        <taxon>Actinomycetes</taxon>
        <taxon>Micrococcales</taxon>
        <taxon>Microbacteriaceae</taxon>
        <taxon>Curtobacterium</taxon>
    </lineage>
</organism>
<proteinExistence type="predicted"/>
<evidence type="ECO:0000259" key="1">
    <source>
        <dbReference type="SMART" id="SM00849"/>
    </source>
</evidence>
<name>A0A9Q2W3X5_9MICO</name>
<reference evidence="2" key="1">
    <citation type="submission" date="2021-05" db="EMBL/GenBank/DDBJ databases">
        <title>Whole genome sequence of Curtobacterium flaccumfaciens pv. flaccumfaciens strain CFBP 3417.</title>
        <authorList>
            <person name="Osdaghi E."/>
            <person name="Taghouti G."/>
            <person name="Portier P."/>
            <person name="Fazliarab A."/>
            <person name="Taghavi S.M."/>
            <person name="Briand M."/>
            <person name="Le-Saux M."/>
            <person name="Jacques M.-A."/>
        </authorList>
    </citation>
    <scope>NUCLEOTIDE SEQUENCE</scope>
    <source>
        <strain evidence="2">CFBP 3417</strain>
    </source>
</reference>
<comment type="caution">
    <text evidence="2">The sequence shown here is derived from an EMBL/GenBank/DDBJ whole genome shotgun (WGS) entry which is preliminary data.</text>
</comment>
<dbReference type="InterPro" id="IPR036866">
    <property type="entry name" value="RibonucZ/Hydroxyglut_hydro"/>
</dbReference>
<dbReference type="InterPro" id="IPR050662">
    <property type="entry name" value="Sec-metab_biosynth-thioest"/>
</dbReference>
<evidence type="ECO:0000313" key="3">
    <source>
        <dbReference type="Proteomes" id="UP000709437"/>
    </source>
</evidence>
<dbReference type="InterPro" id="IPR001279">
    <property type="entry name" value="Metallo-B-lactamas"/>
</dbReference>
<sequence>MTTVPPPAAPAPEPISPVQAAALRDGVLPPVEQVRPGIWTLAVPFRFGVPDATLVYVVEGADGSLAVIDPGWSADGRLDELRDGLAAIGRDLDDVSLVAVTHLHADHLGAAAAIRRATGASVAMHGLEVGALERERADAERNDADIATWGLPEHLRAGVVEAWGSGRRIGMGRIEAPYADVSLEDGDLLPIPGRTIRTLWTPGHTSGHVCFLDETDGLLFSGDHVLPRINSGIGLGGRTGTNPLGDYLASLARLDPYAELEVCPGHEYRFRDVVTRARTLARHREERSRHVAAALDALDRPTLFEVAARVPFSGGIESMTGFLLASALTQTAFHADLLGRADEVRPA</sequence>